<dbReference type="Proteomes" id="UP001186944">
    <property type="component" value="Unassembled WGS sequence"/>
</dbReference>
<reference evidence="1" key="1">
    <citation type="submission" date="2019-08" db="EMBL/GenBank/DDBJ databases">
        <title>The improved chromosome-level genome for the pearl oyster Pinctada fucata martensii using PacBio sequencing and Hi-C.</title>
        <authorList>
            <person name="Zheng Z."/>
        </authorList>
    </citation>
    <scope>NUCLEOTIDE SEQUENCE</scope>
    <source>
        <strain evidence="1">ZZ-2019</strain>
        <tissue evidence="1">Adductor muscle</tissue>
    </source>
</reference>
<keyword evidence="2" id="KW-1185">Reference proteome</keyword>
<sequence length="110" mass="13020">MRGADASSDHELIRSKVRIKLKKNKQNKETNRKKFDIYKLQQPEKRRAFSVELKNRFQVLDELDSVEDIWDSMRSGYTETAHKILGVKEKGQKPWISRNSWRKGRGKETS</sequence>
<protein>
    <submittedName>
        <fullName evidence="1">Uncharacterized protein</fullName>
    </submittedName>
</protein>
<organism evidence="1 2">
    <name type="scientific">Pinctada imbricata</name>
    <name type="common">Atlantic pearl-oyster</name>
    <name type="synonym">Pinctada martensii</name>
    <dbReference type="NCBI Taxonomy" id="66713"/>
    <lineage>
        <taxon>Eukaryota</taxon>
        <taxon>Metazoa</taxon>
        <taxon>Spiralia</taxon>
        <taxon>Lophotrochozoa</taxon>
        <taxon>Mollusca</taxon>
        <taxon>Bivalvia</taxon>
        <taxon>Autobranchia</taxon>
        <taxon>Pteriomorphia</taxon>
        <taxon>Pterioida</taxon>
        <taxon>Pterioidea</taxon>
        <taxon>Pteriidae</taxon>
        <taxon>Pinctada</taxon>
    </lineage>
</organism>
<dbReference type="EMBL" id="VSWD01000014">
    <property type="protein sequence ID" value="KAK3083145.1"/>
    <property type="molecule type" value="Genomic_DNA"/>
</dbReference>
<name>A0AA89BKX8_PINIB</name>
<comment type="caution">
    <text evidence="1">The sequence shown here is derived from an EMBL/GenBank/DDBJ whole genome shotgun (WGS) entry which is preliminary data.</text>
</comment>
<accession>A0AA89BKX8</accession>
<proteinExistence type="predicted"/>
<evidence type="ECO:0000313" key="2">
    <source>
        <dbReference type="Proteomes" id="UP001186944"/>
    </source>
</evidence>
<gene>
    <name evidence="1" type="ORF">FSP39_015073</name>
</gene>
<evidence type="ECO:0000313" key="1">
    <source>
        <dbReference type="EMBL" id="KAK3083145.1"/>
    </source>
</evidence>
<dbReference type="AlphaFoldDB" id="A0AA89BKX8"/>